<feature type="transmembrane region" description="Helical" evidence="6">
    <location>
        <begin position="21"/>
        <end position="42"/>
    </location>
</feature>
<organism evidence="7 8">
    <name type="scientific">Petropleomorpha daqingensis</name>
    <dbReference type="NCBI Taxonomy" id="2026353"/>
    <lineage>
        <taxon>Bacteria</taxon>
        <taxon>Bacillati</taxon>
        <taxon>Actinomycetota</taxon>
        <taxon>Actinomycetes</taxon>
        <taxon>Geodermatophilales</taxon>
        <taxon>Geodermatophilaceae</taxon>
        <taxon>Petropleomorpha</taxon>
    </lineage>
</organism>
<evidence type="ECO:0000256" key="2">
    <source>
        <dbReference type="ARBA" id="ARBA00022475"/>
    </source>
</evidence>
<dbReference type="InterPro" id="IPR050833">
    <property type="entry name" value="Poly_Biosynth_Transport"/>
</dbReference>
<dbReference type="EMBL" id="JACBZT010000001">
    <property type="protein sequence ID" value="NYJ06262.1"/>
    <property type="molecule type" value="Genomic_DNA"/>
</dbReference>
<keyword evidence="2" id="KW-1003">Cell membrane</keyword>
<gene>
    <name evidence="7" type="ORF">GGQ55_002540</name>
</gene>
<proteinExistence type="predicted"/>
<dbReference type="PANTHER" id="PTHR30250:SF11">
    <property type="entry name" value="O-ANTIGEN TRANSPORTER-RELATED"/>
    <property type="match status" value="1"/>
</dbReference>
<feature type="transmembrane region" description="Helical" evidence="6">
    <location>
        <begin position="247"/>
        <end position="266"/>
    </location>
</feature>
<dbReference type="GO" id="GO:0005886">
    <property type="term" value="C:plasma membrane"/>
    <property type="evidence" value="ECO:0007669"/>
    <property type="project" value="UniProtKB-SubCell"/>
</dbReference>
<evidence type="ECO:0000256" key="4">
    <source>
        <dbReference type="ARBA" id="ARBA00022989"/>
    </source>
</evidence>
<feature type="transmembrane region" description="Helical" evidence="6">
    <location>
        <begin position="48"/>
        <end position="70"/>
    </location>
</feature>
<evidence type="ECO:0000256" key="5">
    <source>
        <dbReference type="ARBA" id="ARBA00023136"/>
    </source>
</evidence>
<dbReference type="AlphaFoldDB" id="A0A853CI80"/>
<keyword evidence="5 6" id="KW-0472">Membrane</keyword>
<comment type="caution">
    <text evidence="7">The sequence shown here is derived from an EMBL/GenBank/DDBJ whole genome shotgun (WGS) entry which is preliminary data.</text>
</comment>
<feature type="transmembrane region" description="Helical" evidence="6">
    <location>
        <begin position="318"/>
        <end position="343"/>
    </location>
</feature>
<dbReference type="Proteomes" id="UP000541969">
    <property type="component" value="Unassembled WGS sequence"/>
</dbReference>
<keyword evidence="8" id="KW-1185">Reference proteome</keyword>
<feature type="transmembrane region" description="Helical" evidence="6">
    <location>
        <begin position="110"/>
        <end position="128"/>
    </location>
</feature>
<evidence type="ECO:0000313" key="8">
    <source>
        <dbReference type="Proteomes" id="UP000541969"/>
    </source>
</evidence>
<feature type="transmembrane region" description="Helical" evidence="6">
    <location>
        <begin position="380"/>
        <end position="397"/>
    </location>
</feature>
<dbReference type="PANTHER" id="PTHR30250">
    <property type="entry name" value="PST FAMILY PREDICTED COLANIC ACID TRANSPORTER"/>
    <property type="match status" value="1"/>
</dbReference>
<feature type="transmembrane region" description="Helical" evidence="6">
    <location>
        <begin position="223"/>
        <end position="241"/>
    </location>
</feature>
<comment type="subcellular location">
    <subcellularLocation>
        <location evidence="1">Cell membrane</location>
        <topology evidence="1">Multi-pass membrane protein</topology>
    </subcellularLocation>
</comment>
<sequence length="423" mass="44135">MFGRLGGLLRRRATGAVFGQVTQAAAGLVLSVAAARFLGAAGLATFSLIYGAIVLVTAVSSGMVGDSLTVLDRHEPRVRAGLHVWAVVVSVGAGVLGAVVAVLTNTVEPVVGVVLAVAVTAYVVEDALRRLLMAAGRYWTLPAVDATSLVFSLATLVAFALSGPLTLTSFLWALVAGQLAAALVAWLCAPARERPRGPWRRPAMGEVWSFGVWRAAGQMVRPGLLTALRLVVVAALGAAAYGPLEAARVYTAPTLILVQGLGSYLLPHYVATRDRAPRRAIRAADGAALGLAAAVAAITAVAVLLQPVVEPLLTGGNYAVPVLCIVGWGTYAVSAAFLLPYSGLATVHRRQRRVLFLRLLEFAALGVVVWLVYRVPDGELWAPLALAIGPVLVAIAVRQFVLRPLVRTESVPDADEVAAPLPV</sequence>
<keyword evidence="3 6" id="KW-0812">Transmembrane</keyword>
<evidence type="ECO:0000256" key="6">
    <source>
        <dbReference type="SAM" id="Phobius"/>
    </source>
</evidence>
<dbReference type="RefSeq" id="WP_366489210.1">
    <property type="nucleotide sequence ID" value="NZ_JACBZT010000001.1"/>
</dbReference>
<keyword evidence="4 6" id="KW-1133">Transmembrane helix</keyword>
<accession>A0A853CI80</accession>
<feature type="transmembrane region" description="Helical" evidence="6">
    <location>
        <begin position="355"/>
        <end position="374"/>
    </location>
</feature>
<evidence type="ECO:0000313" key="7">
    <source>
        <dbReference type="EMBL" id="NYJ06262.1"/>
    </source>
</evidence>
<feature type="transmembrane region" description="Helical" evidence="6">
    <location>
        <begin position="287"/>
        <end position="306"/>
    </location>
</feature>
<feature type="transmembrane region" description="Helical" evidence="6">
    <location>
        <begin position="140"/>
        <end position="163"/>
    </location>
</feature>
<reference evidence="7 8" key="1">
    <citation type="submission" date="2020-07" db="EMBL/GenBank/DDBJ databases">
        <title>Sequencing the genomes of 1000 actinobacteria strains.</title>
        <authorList>
            <person name="Klenk H.-P."/>
        </authorList>
    </citation>
    <scope>NUCLEOTIDE SEQUENCE [LARGE SCALE GENOMIC DNA]</scope>
    <source>
        <strain evidence="7 8">DSM 104001</strain>
    </source>
</reference>
<feature type="transmembrane region" description="Helical" evidence="6">
    <location>
        <begin position="82"/>
        <end position="104"/>
    </location>
</feature>
<evidence type="ECO:0000256" key="3">
    <source>
        <dbReference type="ARBA" id="ARBA00022692"/>
    </source>
</evidence>
<feature type="transmembrane region" description="Helical" evidence="6">
    <location>
        <begin position="169"/>
        <end position="191"/>
    </location>
</feature>
<evidence type="ECO:0000256" key="1">
    <source>
        <dbReference type="ARBA" id="ARBA00004651"/>
    </source>
</evidence>
<protein>
    <submittedName>
        <fullName evidence="7">O-antigen/teichoic acid export membrane protein</fullName>
    </submittedName>
</protein>
<name>A0A853CI80_9ACTN</name>